<gene>
    <name evidence="1" type="ORF">T11_14934</name>
</gene>
<dbReference type="Proteomes" id="UP000055024">
    <property type="component" value="Unassembled WGS sequence"/>
</dbReference>
<keyword evidence="2" id="KW-1185">Reference proteome</keyword>
<accession>A0A0V1GSC9</accession>
<organism evidence="1 2">
    <name type="scientific">Trichinella zimbabwensis</name>
    <dbReference type="NCBI Taxonomy" id="268475"/>
    <lineage>
        <taxon>Eukaryota</taxon>
        <taxon>Metazoa</taxon>
        <taxon>Ecdysozoa</taxon>
        <taxon>Nematoda</taxon>
        <taxon>Enoplea</taxon>
        <taxon>Dorylaimia</taxon>
        <taxon>Trichinellida</taxon>
        <taxon>Trichinellidae</taxon>
        <taxon>Trichinella</taxon>
    </lineage>
</organism>
<reference evidence="1 2" key="1">
    <citation type="submission" date="2015-01" db="EMBL/GenBank/DDBJ databases">
        <title>Evolution of Trichinella species and genotypes.</title>
        <authorList>
            <person name="Korhonen P.K."/>
            <person name="Edoardo P."/>
            <person name="Giuseppe L.R."/>
            <person name="Gasser R.B."/>
        </authorList>
    </citation>
    <scope>NUCLEOTIDE SEQUENCE [LARGE SCALE GENOMIC DNA]</scope>
    <source>
        <strain evidence="1">ISS1029</strain>
    </source>
</reference>
<name>A0A0V1GSC9_9BILA</name>
<sequence>MSEMQTLYPWLISHFDGVRLSVAVRNCSAGGKDCIQAQ</sequence>
<dbReference type="AlphaFoldDB" id="A0A0V1GSC9"/>
<evidence type="ECO:0000313" key="2">
    <source>
        <dbReference type="Proteomes" id="UP000055024"/>
    </source>
</evidence>
<evidence type="ECO:0000313" key="1">
    <source>
        <dbReference type="EMBL" id="KRZ01058.1"/>
    </source>
</evidence>
<protein>
    <submittedName>
        <fullName evidence="1">Uncharacterized protein</fullName>
    </submittedName>
</protein>
<comment type="caution">
    <text evidence="1">The sequence shown here is derived from an EMBL/GenBank/DDBJ whole genome shotgun (WGS) entry which is preliminary data.</text>
</comment>
<dbReference type="EMBL" id="JYDP01000344">
    <property type="protein sequence ID" value="KRZ01058.1"/>
    <property type="molecule type" value="Genomic_DNA"/>
</dbReference>
<proteinExistence type="predicted"/>